<evidence type="ECO:0000256" key="3">
    <source>
        <dbReference type="ARBA" id="ARBA00022837"/>
    </source>
</evidence>
<feature type="domain" description="Pentraxin (PTX)" evidence="8">
    <location>
        <begin position="20"/>
        <end position="222"/>
    </location>
</feature>
<dbReference type="EMBL" id="CAVLGL010000082">
    <property type="protein sequence ID" value="CAK1588079.1"/>
    <property type="molecule type" value="Genomic_DNA"/>
</dbReference>
<organism evidence="9 10">
    <name type="scientific">Parnassius mnemosyne</name>
    <name type="common">clouded apollo</name>
    <dbReference type="NCBI Taxonomy" id="213953"/>
    <lineage>
        <taxon>Eukaryota</taxon>
        <taxon>Metazoa</taxon>
        <taxon>Ecdysozoa</taxon>
        <taxon>Arthropoda</taxon>
        <taxon>Hexapoda</taxon>
        <taxon>Insecta</taxon>
        <taxon>Pterygota</taxon>
        <taxon>Neoptera</taxon>
        <taxon>Endopterygota</taxon>
        <taxon>Lepidoptera</taxon>
        <taxon>Glossata</taxon>
        <taxon>Ditrysia</taxon>
        <taxon>Papilionoidea</taxon>
        <taxon>Papilionidae</taxon>
        <taxon>Parnassiinae</taxon>
        <taxon>Parnassini</taxon>
        <taxon>Parnassius</taxon>
        <taxon>Driopa</taxon>
    </lineage>
</organism>
<dbReference type="InterPro" id="IPR001759">
    <property type="entry name" value="PTX_dom"/>
</dbReference>
<keyword evidence="3" id="KW-0106">Calcium</keyword>
<dbReference type="PANTHER" id="PTHR19277:SF125">
    <property type="entry name" value="B6"/>
    <property type="match status" value="1"/>
</dbReference>
<reference evidence="9 10" key="1">
    <citation type="submission" date="2023-11" db="EMBL/GenBank/DDBJ databases">
        <authorList>
            <person name="Hedman E."/>
            <person name="Englund M."/>
            <person name="Stromberg M."/>
            <person name="Nyberg Akerstrom W."/>
            <person name="Nylinder S."/>
            <person name="Jareborg N."/>
            <person name="Kallberg Y."/>
            <person name="Kronander E."/>
        </authorList>
    </citation>
    <scope>NUCLEOTIDE SEQUENCE [LARGE SCALE GENOMIC DNA]</scope>
</reference>
<evidence type="ECO:0000256" key="6">
    <source>
        <dbReference type="SAM" id="MobiDB-lite"/>
    </source>
</evidence>
<feature type="signal peptide" evidence="7">
    <location>
        <begin position="1"/>
        <end position="18"/>
    </location>
</feature>
<evidence type="ECO:0000256" key="7">
    <source>
        <dbReference type="SAM" id="SignalP"/>
    </source>
</evidence>
<dbReference type="InterPro" id="IPR013320">
    <property type="entry name" value="ConA-like_dom_sf"/>
</dbReference>
<keyword evidence="7" id="KW-0732">Signal</keyword>
<feature type="chain" id="PRO_5043796700" description="Pentraxin (PTX) domain-containing protein" evidence="7">
    <location>
        <begin position="19"/>
        <end position="867"/>
    </location>
</feature>
<dbReference type="InterPro" id="IPR051360">
    <property type="entry name" value="Neuronal_Pentraxin_Related"/>
</dbReference>
<gene>
    <name evidence="9" type="ORF">PARMNEM_LOCUS8766</name>
</gene>
<evidence type="ECO:0000313" key="9">
    <source>
        <dbReference type="EMBL" id="CAK1588079.1"/>
    </source>
</evidence>
<comment type="cofactor">
    <cofactor evidence="1">
        <name>Ca(2+)</name>
        <dbReference type="ChEBI" id="CHEBI:29108"/>
    </cofactor>
</comment>
<feature type="compositionally biased region" description="Polar residues" evidence="6">
    <location>
        <begin position="670"/>
        <end position="680"/>
    </location>
</feature>
<keyword evidence="10" id="KW-1185">Reference proteome</keyword>
<dbReference type="SUPFAM" id="SSF49899">
    <property type="entry name" value="Concanavalin A-like lectins/glucanases"/>
    <property type="match status" value="1"/>
</dbReference>
<evidence type="ECO:0000259" key="8">
    <source>
        <dbReference type="SMART" id="SM00159"/>
    </source>
</evidence>
<evidence type="ECO:0000256" key="2">
    <source>
        <dbReference type="ARBA" id="ARBA00022723"/>
    </source>
</evidence>
<comment type="caution">
    <text evidence="9">The sequence shown here is derived from an EMBL/GenBank/DDBJ whole genome shotgun (WGS) entry which is preliminary data.</text>
</comment>
<dbReference type="Pfam" id="PF13385">
    <property type="entry name" value="Laminin_G_3"/>
    <property type="match status" value="1"/>
</dbReference>
<dbReference type="SMART" id="SM00159">
    <property type="entry name" value="PTX"/>
    <property type="match status" value="1"/>
</dbReference>
<feature type="compositionally biased region" description="Polar residues" evidence="6">
    <location>
        <begin position="703"/>
        <end position="717"/>
    </location>
</feature>
<evidence type="ECO:0000256" key="5">
    <source>
        <dbReference type="ARBA" id="ARBA00023180"/>
    </source>
</evidence>
<feature type="region of interest" description="Disordered" evidence="6">
    <location>
        <begin position="670"/>
        <end position="718"/>
    </location>
</feature>
<dbReference type="AlphaFoldDB" id="A0AAV1L0X8"/>
<evidence type="ECO:0000256" key="1">
    <source>
        <dbReference type="ARBA" id="ARBA00001913"/>
    </source>
</evidence>
<protein>
    <recommendedName>
        <fullName evidence="8">Pentraxin (PTX) domain-containing protein</fullName>
    </recommendedName>
</protein>
<sequence>MSISFVVAALSIIASSYCINRPVYKIVLTQKGFSQFIQYDIDTPPIREFTFCAWIRFYDLDNEQGLFSYVVNGNRIIRLWLDSGGQFMKVSINEKVATKFSVDIVRDVWKHICLSYQSDYGAWALYIDGRLVTCETMQSLFGFILPGGGSVIIGYGTSHVIPSGLEGEVFGVNMILSSTIERNHTLKRDPLYEQKRFLQNRVIGNKNLKYIVLGEMDSYEIKNNFETTKPPSSPKTTKYYIHFALPYSFAENNIHFDNISSSPKSAIESNEREIMDFSMVDPTLTTDKSKINFWSLLHQVGKEEKIKGYPKNNMEVERDASTSNLFTTTIPIWETSPTALLKRGNYKSVKPKNQKFPSLYELGANFNKLNVSLNNKPNKGILTDTPFVPPDNESNMYGQWTSSKYAGSVLNYLKKINYRNREPIKVPANVPLVKISDNFEHLTDFKGSKVHTPLKFQRRNFEDKQFDKRDVEDSRKINKIIEKNIQMKKNYNNTSSHTDLTRTNVTKKFNAYHRFYRDTDSQTSSEYKLSAGIYKPKLFTKSPNNKFTKTSFNSEGNEKSNILTILPFIKSAEYLMDDSSNVNSNEIKNNDMFARSLPQGNKWHNVQTYNNDFTPRRLNLEIEGSKKNTHISEANKKLPSVRLKYKPDLRKFMTSTKDVTIMEGRALAKQVSNQSNNHDSISIRKYNRGFLPKQKSRSKSSDKINQASKTNLKQSFSKGKDDFNKEVTLRNLINEQSMVSLKTEQNHQTNLEGDDKAQEIYHFRSDNRGKKLKARPALKLNVCKNIELNDNVLYAQPDGSIDRTRIVSPVKDINIGIEFIMQNYKRCSLQDSALEKNPFLFIDWNKTPVRLFGGAYPKKTTDLCGFF</sequence>
<dbReference type="PANTHER" id="PTHR19277">
    <property type="entry name" value="PENTRAXIN"/>
    <property type="match status" value="1"/>
</dbReference>
<name>A0AAV1L0X8_9NEOP</name>
<proteinExistence type="predicted"/>
<dbReference type="Gene3D" id="2.60.120.200">
    <property type="match status" value="1"/>
</dbReference>
<evidence type="ECO:0000256" key="4">
    <source>
        <dbReference type="ARBA" id="ARBA00023157"/>
    </source>
</evidence>
<keyword evidence="2" id="KW-0479">Metal-binding</keyword>
<keyword evidence="4" id="KW-1015">Disulfide bond</keyword>
<accession>A0AAV1L0X8</accession>
<dbReference type="GO" id="GO:0046872">
    <property type="term" value="F:metal ion binding"/>
    <property type="evidence" value="ECO:0007669"/>
    <property type="project" value="UniProtKB-KW"/>
</dbReference>
<keyword evidence="5" id="KW-0325">Glycoprotein</keyword>
<evidence type="ECO:0000313" key="10">
    <source>
        <dbReference type="Proteomes" id="UP001314205"/>
    </source>
</evidence>
<dbReference type="Proteomes" id="UP001314205">
    <property type="component" value="Unassembled WGS sequence"/>
</dbReference>